<dbReference type="AlphaFoldDB" id="A0A4U1GDM6"/>
<name>A0A4U1GDM6_9SPHI</name>
<comment type="cofactor">
    <cofactor evidence="1">
        <name>Fe(2+)</name>
        <dbReference type="ChEBI" id="CHEBI:29033"/>
    </cofactor>
</comment>
<evidence type="ECO:0000313" key="9">
    <source>
        <dbReference type="Proteomes" id="UP000309594"/>
    </source>
</evidence>
<dbReference type="EMBL" id="SWDX01000003">
    <property type="protein sequence ID" value="TKC62137.1"/>
    <property type="molecule type" value="Genomic_DNA"/>
</dbReference>
<evidence type="ECO:0000256" key="5">
    <source>
        <dbReference type="ARBA" id="ARBA00035013"/>
    </source>
</evidence>
<keyword evidence="4" id="KW-0408">Iron</keyword>
<comment type="caution">
    <text evidence="8">The sequence shown here is derived from an EMBL/GenBank/DDBJ whole genome shotgun (WGS) entry which is preliminary data.</text>
</comment>
<comment type="similarity">
    <text evidence="5">Belongs to the 2-oxoadipate dioxygenase/decarboxylase family.</text>
</comment>
<evidence type="ECO:0000256" key="4">
    <source>
        <dbReference type="ARBA" id="ARBA00023004"/>
    </source>
</evidence>
<keyword evidence="3" id="KW-0560">Oxidoreductase</keyword>
<evidence type="ECO:0000256" key="7">
    <source>
        <dbReference type="ARBA" id="ARBA00035045"/>
    </source>
</evidence>
<dbReference type="GO" id="GO:0051213">
    <property type="term" value="F:dioxygenase activity"/>
    <property type="evidence" value="ECO:0007669"/>
    <property type="project" value="UniProtKB-KW"/>
</dbReference>
<reference evidence="8 9" key="1">
    <citation type="submission" date="2019-04" db="EMBL/GenBank/DDBJ databases">
        <title>Pedobacter sp. RP-1-16 sp. nov., isolated from Arctic soil.</title>
        <authorList>
            <person name="Dahal R.H."/>
            <person name="Kim D.-U."/>
        </authorList>
    </citation>
    <scope>NUCLEOTIDE SEQUENCE [LARGE SCALE GENOMIC DNA]</scope>
    <source>
        <strain evidence="8 9">RP-1-16</strain>
    </source>
</reference>
<dbReference type="PANTHER" id="PTHR31136:SF5">
    <property type="entry name" value="2-OXOADIPATE DIOXYGENASE_DECARBOXYLASE, CHLOROPLASTIC"/>
    <property type="match status" value="1"/>
</dbReference>
<dbReference type="CDD" id="cd16350">
    <property type="entry name" value="VOC_like"/>
    <property type="match status" value="1"/>
</dbReference>
<dbReference type="InterPro" id="IPR009770">
    <property type="entry name" value="HGLS"/>
</dbReference>
<dbReference type="EC" id="1.13.11.93" evidence="6"/>
<evidence type="ECO:0000256" key="2">
    <source>
        <dbReference type="ARBA" id="ARBA00022964"/>
    </source>
</evidence>
<organism evidence="8 9">
    <name type="scientific">Pedobacter hiemivivus</name>
    <dbReference type="NCBI Taxonomy" id="2530454"/>
    <lineage>
        <taxon>Bacteria</taxon>
        <taxon>Pseudomonadati</taxon>
        <taxon>Bacteroidota</taxon>
        <taxon>Sphingobacteriia</taxon>
        <taxon>Sphingobacteriales</taxon>
        <taxon>Sphingobacteriaceae</taxon>
        <taxon>Pedobacter</taxon>
    </lineage>
</organism>
<evidence type="ECO:0000313" key="8">
    <source>
        <dbReference type="EMBL" id="TKC62137.1"/>
    </source>
</evidence>
<gene>
    <name evidence="8" type="ORF">FBD94_07890</name>
</gene>
<evidence type="ECO:0000256" key="3">
    <source>
        <dbReference type="ARBA" id="ARBA00023002"/>
    </source>
</evidence>
<evidence type="ECO:0000256" key="6">
    <source>
        <dbReference type="ARBA" id="ARBA00035023"/>
    </source>
</evidence>
<dbReference type="PANTHER" id="PTHR31136">
    <property type="entry name" value="DUF1338 DOMAIN-CONTAINING PROTEIN"/>
    <property type="match status" value="1"/>
</dbReference>
<accession>A0A4U1GDM6</accession>
<keyword evidence="2" id="KW-0223">Dioxygenase</keyword>
<protein>
    <recommendedName>
        <fullName evidence="6">2-oxoadipate dioxygenase/decarboxylase</fullName>
        <ecNumber evidence="6">1.13.11.93</ecNumber>
    </recommendedName>
    <alternativeName>
        <fullName evidence="7">2-hydroxyglutarate synthase</fullName>
    </alternativeName>
</protein>
<dbReference type="Proteomes" id="UP000309594">
    <property type="component" value="Unassembled WGS sequence"/>
</dbReference>
<sequence>MNFDKEKPLDTFLNILFERYEQQVPAVRMITNALISSGVIARQQDIVNDHIAFRTLGVRHLGIASFEKIFLHQGYKKMDYYHFEGKKLNAYWYAPPSPEYPRIFMSELIVNDLSEKAQEIIHNYTRNIHQDPVDALDLDNGQEIGEFFHQPLWTLPSIEDYRILLEESEYAAWVIYNRYYLNHYTISVHDLKAGYNTLEDFNRFVESLGLKLNSSGGIIKVSPDGLLRQSSTVAEMKEAIFIEAETMPIAGSYVEFSERLVLPEFKDLPLAAIKQEHRREGFETDNADKIFESTYIKQTKD</sequence>
<evidence type="ECO:0000256" key="1">
    <source>
        <dbReference type="ARBA" id="ARBA00001954"/>
    </source>
</evidence>
<dbReference type="Pfam" id="PF07063">
    <property type="entry name" value="HGLS"/>
    <property type="match status" value="1"/>
</dbReference>
<dbReference type="Gene3D" id="3.10.180.50">
    <property type="match status" value="1"/>
</dbReference>
<dbReference type="SMART" id="SM01150">
    <property type="entry name" value="DUF1338"/>
    <property type="match status" value="1"/>
</dbReference>
<proteinExistence type="inferred from homology"/>
<dbReference type="RefSeq" id="WP_136879798.1">
    <property type="nucleotide sequence ID" value="NZ_SWDX01000003.1"/>
</dbReference>